<dbReference type="SUPFAM" id="SSF52540">
    <property type="entry name" value="P-loop containing nucleoside triphosphate hydrolases"/>
    <property type="match status" value="1"/>
</dbReference>
<feature type="domain" description="DNA2/NAM7 helicase helicase" evidence="2">
    <location>
        <begin position="986"/>
        <end position="1031"/>
    </location>
</feature>
<dbReference type="GO" id="GO:0016787">
    <property type="term" value="F:hydrolase activity"/>
    <property type="evidence" value="ECO:0007669"/>
    <property type="project" value="UniProtKB-KW"/>
</dbReference>
<accession>A0A5B9D8V3</accession>
<dbReference type="InterPro" id="IPR011335">
    <property type="entry name" value="Restrct_endonuc-II-like"/>
</dbReference>
<dbReference type="InterPro" id="IPR027417">
    <property type="entry name" value="P-loop_NTPase"/>
</dbReference>
<evidence type="ECO:0000259" key="4">
    <source>
        <dbReference type="Pfam" id="PF18741"/>
    </source>
</evidence>
<dbReference type="Proteomes" id="UP000321408">
    <property type="component" value="Chromosome"/>
</dbReference>
<dbReference type="InterPro" id="IPR049468">
    <property type="entry name" value="Restrct_endonuc-II-like_dom"/>
</dbReference>
<dbReference type="EMBL" id="CP042905">
    <property type="protein sequence ID" value="QEE15056.1"/>
    <property type="molecule type" value="Genomic_DNA"/>
</dbReference>
<dbReference type="Pfam" id="PF13195">
    <property type="entry name" value="DUF4011"/>
    <property type="match status" value="1"/>
</dbReference>
<dbReference type="GO" id="GO:0003678">
    <property type="term" value="F:DNA helicase activity"/>
    <property type="evidence" value="ECO:0007669"/>
    <property type="project" value="UniProtKB-EC"/>
</dbReference>
<evidence type="ECO:0000259" key="3">
    <source>
        <dbReference type="Pfam" id="PF13087"/>
    </source>
</evidence>
<dbReference type="GeneID" id="41328877"/>
<evidence type="ECO:0000259" key="2">
    <source>
        <dbReference type="Pfam" id="PF13086"/>
    </source>
</evidence>
<gene>
    <name evidence="5" type="ORF">DSAG12_00879</name>
</gene>
<feature type="region of interest" description="Disordered" evidence="1">
    <location>
        <begin position="65"/>
        <end position="95"/>
    </location>
</feature>
<feature type="domain" description="Restriction endonuclease type II-like" evidence="4">
    <location>
        <begin position="1330"/>
        <end position="1425"/>
    </location>
</feature>
<dbReference type="PANTHER" id="PTHR10887:SF530">
    <property type="entry name" value="SUPERFAMILY I DNA HELICASES"/>
    <property type="match status" value="1"/>
</dbReference>
<evidence type="ECO:0000313" key="5">
    <source>
        <dbReference type="EMBL" id="QEE15056.1"/>
    </source>
</evidence>
<dbReference type="OrthoDB" id="45637at2157"/>
<dbReference type="FunFam" id="3.40.960.10:FF:000002">
    <property type="entry name" value="DNA helicase related protein"/>
    <property type="match status" value="1"/>
</dbReference>
<dbReference type="Pfam" id="PF18741">
    <property type="entry name" value="MTES_1575"/>
    <property type="match status" value="1"/>
</dbReference>
<evidence type="ECO:0000313" key="6">
    <source>
        <dbReference type="Proteomes" id="UP000321408"/>
    </source>
</evidence>
<keyword evidence="6" id="KW-1185">Reference proteome</keyword>
<evidence type="ECO:0000256" key="1">
    <source>
        <dbReference type="SAM" id="MobiDB-lite"/>
    </source>
</evidence>
<sequence>MTPTSSSKAKAKIRLWKQNFLDLSNRNPQLNFSTKRYIEVISPSCSTIFRILLVMGQTCTFPSVYKPPSRKKQRKKSVSDQQKTPFNVNPEPELSDPLKETHRIALEKIKEKARLTEFITELTDSTLRTRFKKFLQKAKEMEEERGVNVLYITFGLLNWIDVGDNIPMKSPLLFVPVKISLKPLEIEILDDEVMVNPALKEKLKGENKKLPLFPEEFDSISFDRYLKEVSELISRDSGWKLEKRSFIGTFAFTKAALFEDLDDHEDLILRHPIVRAIAEEKGFAEEKENLPDIEELSDNLDPTTSYSILDCDSSQMEAVIYAKSGSSLVIQGPPGTGKSQCISNIIAECMAVGKKVLFVAQKRAALDVVKKRLDTCGIGPFCLQVHSQNANKIAILKQIEQSMNIDTEGIKIKKGKFQELGILKERLNDYITSTQSPYGLMKLSFYDIIGRVLALDDIPLLISEFKDPKNVTEKEFIEIKDLFGQLELFRDTLEHYDQNPWSLAKAKIKFLLQIAKELQLALNKILYSFQYVNGQIGSELKILNVKFPNGVNENGEVPENRTQWEKNIIRANYWISALEIFNLWQTWEIDYSDLNQYFELDSIINFNEFSEFFKSFEQINLAYEAESSPSLSITSLLLTKLNYYIEKVNKLNNRLIVFNLKSGLNPILNDEDFQEYYDFFSLFNENALTLDVDLLIARFTTDYAGVLKKHGPEYNADKLDILKCLRTKAKKQSVLGLLNKIKNFQIFSGRPDGLSLDTIKLIIDDFNLLSDEWKEIHPLENFLKPVLVIEPLALNQRQDLWEKYENFAKRWLKDLPHLNEWFEIVKIEDKLEKLGFSGILEKIKNQRFESKNSTNSEILEIPLEKLFEKAFYHKLYEDIISTLPIINNFDIKYHMKTIEKFRKVDKEILEINRLRVIKKLYDLRPKVDLNISDSLLAQSGFIKRELKKKRNVKPLRYSFKEAKEFISQLKPCFMMSPLAIANFLPIEEFNNYFDLVIFDEASQVTPEDAIGAILRGKSLIVVGDSQQLPPTNFFTASSISGDSDFDGLDELDSNLQTMESLLDECTGIGFREKMLKFHYRSRKEGLIAFSNQQYYNGRLFTFPDISNEDKADQITNIETVRSDLDKLENYSNIDDLTAIDFRYIKDGVKIKAKNVIEAEFVAQAVINHYKSNQKYGTNYSLGIVAFSVAQQETIRSALEKLIKKDPSVESIMNKDEEEGLFIKNLESVQGDERDFIFFSVGYAKDPKGKLSLNFGPLNRSGGYRRLNVAITRARFHIKLFASFLPSDINIEKVKARGLSDLIGYMRYARTNILTKVKSVSKKKIFESDSFESCVKLSLEKAGFTVKTLIGHSNFRIDLAIIDPKNPSRFILGLECDGGSYKAAKNTRDRDRIRNEVLDGLGWEILHIWGPDWYINREKVIRKIKRKVNQRMKKIEV</sequence>
<dbReference type="InterPro" id="IPR041677">
    <property type="entry name" value="DNA2/NAM7_AAA_11"/>
</dbReference>
<protein>
    <submittedName>
        <fullName evidence="5">DUF4011 domain-containing protein</fullName>
    </submittedName>
</protein>
<dbReference type="RefSeq" id="WP_147661981.1">
    <property type="nucleotide sequence ID" value="NZ_CP042905.2"/>
</dbReference>
<dbReference type="CDD" id="cd18808">
    <property type="entry name" value="SF1_C_Upf1"/>
    <property type="match status" value="1"/>
</dbReference>
<dbReference type="InterPro" id="IPR047187">
    <property type="entry name" value="SF1_C_Upf1"/>
</dbReference>
<name>A0A5B9D8V3_9ARCH</name>
<dbReference type="KEGG" id="psyt:DSAG12_00879"/>
<dbReference type="InterPro" id="IPR041679">
    <property type="entry name" value="DNA2/NAM7-like_C"/>
</dbReference>
<dbReference type="InterPro" id="IPR045055">
    <property type="entry name" value="DNA2/NAM7-like"/>
</dbReference>
<feature type="domain" description="DNA2/NAM7 helicase-like C-terminal" evidence="3">
    <location>
        <begin position="1060"/>
        <end position="1277"/>
    </location>
</feature>
<organism evidence="5 6">
    <name type="scientific">Promethearchaeum syntrophicum</name>
    <dbReference type="NCBI Taxonomy" id="2594042"/>
    <lineage>
        <taxon>Archaea</taxon>
        <taxon>Promethearchaeati</taxon>
        <taxon>Promethearchaeota</taxon>
        <taxon>Promethearchaeia</taxon>
        <taxon>Promethearchaeales</taxon>
        <taxon>Promethearchaeaceae</taxon>
        <taxon>Promethearchaeum</taxon>
    </lineage>
</organism>
<dbReference type="Gene3D" id="3.40.960.10">
    <property type="entry name" value="VSR Endonuclease"/>
    <property type="match status" value="1"/>
</dbReference>
<reference evidence="5 6" key="1">
    <citation type="journal article" date="2020" name="Nature">
        <title>Isolation of an archaeon at the prokaryote-eukaryote interface.</title>
        <authorList>
            <person name="Imachi H."/>
            <person name="Nobu M.K."/>
            <person name="Nakahara N."/>
            <person name="Morono Y."/>
            <person name="Ogawara M."/>
            <person name="Takaki Y."/>
            <person name="Takano Y."/>
            <person name="Uematsu K."/>
            <person name="Ikuta T."/>
            <person name="Ito M."/>
            <person name="Matsui Y."/>
            <person name="Miyazaki M."/>
            <person name="Murata K."/>
            <person name="Saito Y."/>
            <person name="Sakai S."/>
            <person name="Song C."/>
            <person name="Tasumi E."/>
            <person name="Yamanaka Y."/>
            <person name="Yamaguchi T."/>
            <person name="Kamagata Y."/>
            <person name="Tamaki H."/>
            <person name="Takai K."/>
        </authorList>
    </citation>
    <scope>NUCLEOTIDE SEQUENCE [LARGE SCALE GENOMIC DNA]</scope>
    <source>
        <strain evidence="5 6">MK-D1</strain>
    </source>
</reference>
<dbReference type="SUPFAM" id="SSF52980">
    <property type="entry name" value="Restriction endonuclease-like"/>
    <property type="match status" value="1"/>
</dbReference>
<feature type="domain" description="DNA2/NAM7 helicase helicase" evidence="2">
    <location>
        <begin position="312"/>
        <end position="386"/>
    </location>
</feature>
<dbReference type="Pfam" id="PF13087">
    <property type="entry name" value="AAA_12"/>
    <property type="match status" value="1"/>
</dbReference>
<dbReference type="InterPro" id="IPR025103">
    <property type="entry name" value="DUF4011"/>
</dbReference>
<dbReference type="Gene3D" id="3.40.50.300">
    <property type="entry name" value="P-loop containing nucleotide triphosphate hydrolases"/>
    <property type="match status" value="3"/>
</dbReference>
<reference evidence="5 6" key="2">
    <citation type="journal article" date="2024" name="Int. J. Syst. Evol. Microbiol.">
        <title>Promethearchaeum syntrophicum gen. nov., sp. nov., an anaerobic, obligately syntrophic archaeon, the first isolate of the lineage 'Asgard' archaea, and proposal of the new archaeal phylum Promethearchaeota phyl. nov. and kingdom Promethearchaeati regn. nov.</title>
        <authorList>
            <person name="Imachi H."/>
            <person name="Nobu M.K."/>
            <person name="Kato S."/>
            <person name="Takaki Y."/>
            <person name="Miyazaki M."/>
            <person name="Miyata M."/>
            <person name="Ogawara M."/>
            <person name="Saito Y."/>
            <person name="Sakai S."/>
            <person name="Tahara Y.O."/>
            <person name="Takano Y."/>
            <person name="Tasumi E."/>
            <person name="Uematsu K."/>
            <person name="Yoshimura T."/>
            <person name="Itoh T."/>
            <person name="Ohkuma M."/>
            <person name="Takai K."/>
        </authorList>
    </citation>
    <scope>NUCLEOTIDE SEQUENCE [LARGE SCALE GENOMIC DNA]</scope>
    <source>
        <strain evidence="5 6">MK-D1</strain>
    </source>
</reference>
<proteinExistence type="predicted"/>
<dbReference type="PANTHER" id="PTHR10887">
    <property type="entry name" value="DNA2/NAM7 HELICASE FAMILY"/>
    <property type="match status" value="1"/>
</dbReference>
<dbReference type="Pfam" id="PF13086">
    <property type="entry name" value="AAA_11"/>
    <property type="match status" value="2"/>
</dbReference>